<dbReference type="GO" id="GO:0020037">
    <property type="term" value="F:heme binding"/>
    <property type="evidence" value="ECO:0007669"/>
    <property type="project" value="InterPro"/>
</dbReference>
<dbReference type="SUPFAM" id="SSF48264">
    <property type="entry name" value="Cytochrome P450"/>
    <property type="match status" value="1"/>
</dbReference>
<keyword evidence="6" id="KW-0503">Monooxygenase</keyword>
<keyword evidence="5" id="KW-0408">Iron</keyword>
<keyword evidence="2" id="KW-0349">Heme</keyword>
<dbReference type="AlphaFoldDB" id="A0A381RZN5"/>
<dbReference type="EMBL" id="UINC01002325">
    <property type="protein sequence ID" value="SUZ95437.1"/>
    <property type="molecule type" value="Genomic_DNA"/>
</dbReference>
<dbReference type="PANTHER" id="PTHR46696:SF1">
    <property type="entry name" value="CYTOCHROME P450 YJIB-RELATED"/>
    <property type="match status" value="1"/>
</dbReference>
<proteinExistence type="inferred from homology"/>
<dbReference type="InterPro" id="IPR017972">
    <property type="entry name" value="Cyt_P450_CS"/>
</dbReference>
<dbReference type="Pfam" id="PF00067">
    <property type="entry name" value="p450"/>
    <property type="match status" value="1"/>
</dbReference>
<dbReference type="GO" id="GO:0005506">
    <property type="term" value="F:iron ion binding"/>
    <property type="evidence" value="ECO:0007669"/>
    <property type="project" value="InterPro"/>
</dbReference>
<evidence type="ECO:0000313" key="7">
    <source>
        <dbReference type="EMBL" id="SUZ95437.1"/>
    </source>
</evidence>
<comment type="similarity">
    <text evidence="1">Belongs to the cytochrome P450 family.</text>
</comment>
<dbReference type="InterPro" id="IPR036396">
    <property type="entry name" value="Cyt_P450_sf"/>
</dbReference>
<dbReference type="InterPro" id="IPR002397">
    <property type="entry name" value="Cyt_P450_B"/>
</dbReference>
<accession>A0A381RZN5</accession>
<dbReference type="PRINTS" id="PR00359">
    <property type="entry name" value="BP450"/>
</dbReference>
<evidence type="ECO:0000256" key="2">
    <source>
        <dbReference type="ARBA" id="ARBA00022617"/>
    </source>
</evidence>
<dbReference type="Gene3D" id="1.10.630.10">
    <property type="entry name" value="Cytochrome P450"/>
    <property type="match status" value="1"/>
</dbReference>
<evidence type="ECO:0000256" key="3">
    <source>
        <dbReference type="ARBA" id="ARBA00022723"/>
    </source>
</evidence>
<dbReference type="CDD" id="cd20625">
    <property type="entry name" value="CYP164-like"/>
    <property type="match status" value="1"/>
</dbReference>
<keyword evidence="4" id="KW-0560">Oxidoreductase</keyword>
<gene>
    <name evidence="7" type="ORF">METZ01_LOCUS48291</name>
</gene>
<dbReference type="GO" id="GO:0016705">
    <property type="term" value="F:oxidoreductase activity, acting on paired donors, with incorporation or reduction of molecular oxygen"/>
    <property type="evidence" value="ECO:0007669"/>
    <property type="project" value="InterPro"/>
</dbReference>
<protein>
    <recommendedName>
        <fullName evidence="8">Cytochrome P450</fullName>
    </recommendedName>
</protein>
<dbReference type="PROSITE" id="PS00086">
    <property type="entry name" value="CYTOCHROME_P450"/>
    <property type="match status" value="1"/>
</dbReference>
<name>A0A381RZN5_9ZZZZ</name>
<dbReference type="InterPro" id="IPR001128">
    <property type="entry name" value="Cyt_P450"/>
</dbReference>
<evidence type="ECO:0008006" key="8">
    <source>
        <dbReference type="Google" id="ProtNLM"/>
    </source>
</evidence>
<organism evidence="7">
    <name type="scientific">marine metagenome</name>
    <dbReference type="NCBI Taxonomy" id="408172"/>
    <lineage>
        <taxon>unclassified sequences</taxon>
        <taxon>metagenomes</taxon>
        <taxon>ecological metagenomes</taxon>
    </lineage>
</organism>
<dbReference type="GO" id="GO:0004497">
    <property type="term" value="F:monooxygenase activity"/>
    <property type="evidence" value="ECO:0007669"/>
    <property type="project" value="UniProtKB-KW"/>
</dbReference>
<reference evidence="7" key="1">
    <citation type="submission" date="2018-05" db="EMBL/GenBank/DDBJ databases">
        <authorList>
            <person name="Lanie J.A."/>
            <person name="Ng W.-L."/>
            <person name="Kazmierczak K.M."/>
            <person name="Andrzejewski T.M."/>
            <person name="Davidsen T.M."/>
            <person name="Wayne K.J."/>
            <person name="Tettelin H."/>
            <person name="Glass J.I."/>
            <person name="Rusch D."/>
            <person name="Podicherti R."/>
            <person name="Tsui H.-C.T."/>
            <person name="Winkler M.E."/>
        </authorList>
    </citation>
    <scope>NUCLEOTIDE SEQUENCE</scope>
</reference>
<sequence length="465" mass="53094">MGASPQVWLLELAPGILVPGASSFRLPIGNPVPLTDKRYSISVQVSWSDPILDSYGGVMVTTINDDMFSADVIQDPYWYYGQLRDEDPVHWNELYELWVITRHDDLVWLTRNHEQFSNAVMANDPRPAWPAILESDNEIYDYTRRYQSKMFIQYDRPEHLEMRKVVHTYFTPKSMEEWRPLVRNATNELLDAAEARGDGVDLMRDLAVPLPVLVIAEMMGVPEEERHHIRMLAEKLLSIGRGEPDRLRQLSDGMRGMDEYVAPMIEERMVNPKDDFISVLASGEKAGIFDREQVLVNTALLLLAGHETTINLICNGTMALLNNRDQWDMLKADPQGVMVRATEEALRYDAPVKSISRIAAEDVEMRGKLIKKDDRIRWIISSANRDPEKFENPDTMDITRWPNPHVAFGAGIHHCLGATIARVEGQEVFGALAERYPNMELKQNDMEYQSSITFRSIKNLPVALS</sequence>
<dbReference type="FunFam" id="1.10.630.10:FF:000018">
    <property type="entry name" value="Cytochrome P450 monooxygenase"/>
    <property type="match status" value="1"/>
</dbReference>
<evidence type="ECO:0000256" key="4">
    <source>
        <dbReference type="ARBA" id="ARBA00023002"/>
    </source>
</evidence>
<evidence type="ECO:0000256" key="6">
    <source>
        <dbReference type="ARBA" id="ARBA00023033"/>
    </source>
</evidence>
<keyword evidence="3" id="KW-0479">Metal-binding</keyword>
<evidence type="ECO:0000256" key="5">
    <source>
        <dbReference type="ARBA" id="ARBA00023004"/>
    </source>
</evidence>
<dbReference type="PANTHER" id="PTHR46696">
    <property type="entry name" value="P450, PUTATIVE (EUROFUNG)-RELATED"/>
    <property type="match status" value="1"/>
</dbReference>
<evidence type="ECO:0000256" key="1">
    <source>
        <dbReference type="ARBA" id="ARBA00010617"/>
    </source>
</evidence>